<dbReference type="InterPro" id="IPR029058">
    <property type="entry name" value="AB_hydrolase_fold"/>
</dbReference>
<evidence type="ECO:0000256" key="2">
    <source>
        <dbReference type="ARBA" id="ARBA00022801"/>
    </source>
</evidence>
<accession>A0ABR2Z028</accession>
<gene>
    <name evidence="5" type="ORF">WJX75_004465</name>
</gene>
<dbReference type="Gene3D" id="3.40.50.1820">
    <property type="entry name" value="alpha/beta hydrolase"/>
    <property type="match status" value="1"/>
</dbReference>
<feature type="active site" evidence="3">
    <location>
        <position position="105"/>
    </location>
</feature>
<name>A0ABR2Z028_9CHLO</name>
<dbReference type="PANTHER" id="PTHR48081">
    <property type="entry name" value="AB HYDROLASE SUPERFAMILY PROTEIN C4A8.06C"/>
    <property type="match status" value="1"/>
</dbReference>
<evidence type="ECO:0000259" key="4">
    <source>
        <dbReference type="Pfam" id="PF07859"/>
    </source>
</evidence>
<reference evidence="5 6" key="1">
    <citation type="journal article" date="2024" name="Nat. Commun.">
        <title>Phylogenomics reveals the evolutionary origins of lichenization in chlorophyte algae.</title>
        <authorList>
            <person name="Puginier C."/>
            <person name="Libourel C."/>
            <person name="Otte J."/>
            <person name="Skaloud P."/>
            <person name="Haon M."/>
            <person name="Grisel S."/>
            <person name="Petersen M."/>
            <person name="Berrin J.G."/>
            <person name="Delaux P.M."/>
            <person name="Dal Grande F."/>
            <person name="Keller J."/>
        </authorList>
    </citation>
    <scope>NUCLEOTIDE SEQUENCE [LARGE SCALE GENOMIC DNA]</scope>
    <source>
        <strain evidence="5 6">SAG 216-7</strain>
    </source>
</reference>
<comment type="caution">
    <text evidence="5">The sequence shown here is derived from an EMBL/GenBank/DDBJ whole genome shotgun (WGS) entry which is preliminary data.</text>
</comment>
<keyword evidence="2" id="KW-0378">Hydrolase</keyword>
<evidence type="ECO:0000313" key="5">
    <source>
        <dbReference type="EMBL" id="KAK9917448.1"/>
    </source>
</evidence>
<dbReference type="InterPro" id="IPR013094">
    <property type="entry name" value="AB_hydrolase_3"/>
</dbReference>
<dbReference type="InterPro" id="IPR050300">
    <property type="entry name" value="GDXG_lipolytic_enzyme"/>
</dbReference>
<dbReference type="Proteomes" id="UP001491310">
    <property type="component" value="Unassembled WGS sequence"/>
</dbReference>
<dbReference type="EMBL" id="JALJOT010000002">
    <property type="protein sequence ID" value="KAK9917448.1"/>
    <property type="molecule type" value="Genomic_DNA"/>
</dbReference>
<feature type="domain" description="Alpha/beta hydrolase fold-3" evidence="4">
    <location>
        <begin position="65"/>
        <end position="236"/>
    </location>
</feature>
<keyword evidence="6" id="KW-1185">Reference proteome</keyword>
<dbReference type="PANTHER" id="PTHR48081:SF8">
    <property type="entry name" value="ALPHA_BETA HYDROLASE FOLD-3 DOMAIN-CONTAINING PROTEIN-RELATED"/>
    <property type="match status" value="1"/>
</dbReference>
<evidence type="ECO:0000313" key="6">
    <source>
        <dbReference type="Proteomes" id="UP001491310"/>
    </source>
</evidence>
<sequence>MSAAGVHTSAQPSGQGDEDMAKYREQVDAFIAANFGLPLPIATVRLPVSMSLTWKFQARMGQSLLAPENPHPAGLNDCYTVTSWVSRHAKELGGDSSSLAVAGDSAGGNLAAAVALKARGQQIDGAPHINFQLLICPVLDYHTPGTASYAAFGGDDAIVSRKAMEKVFLDYVPNKEDIDSPLVCPLRAQDLTGLPPALIFTGERDLLRDEGEAYAAKLLTAGVDVSLKRFKGAAHVGMLSPLTAVADYDLSLALIRAHWQHALESSLLTRSEYPERYVFGNRL</sequence>
<evidence type="ECO:0000256" key="1">
    <source>
        <dbReference type="ARBA" id="ARBA00010515"/>
    </source>
</evidence>
<dbReference type="PROSITE" id="PS01174">
    <property type="entry name" value="LIPASE_GDXG_SER"/>
    <property type="match status" value="1"/>
</dbReference>
<evidence type="ECO:0000256" key="3">
    <source>
        <dbReference type="PROSITE-ProRule" id="PRU10038"/>
    </source>
</evidence>
<comment type="similarity">
    <text evidence="1">Belongs to the 'GDXG' lipolytic enzyme family.</text>
</comment>
<dbReference type="Pfam" id="PF07859">
    <property type="entry name" value="Abhydrolase_3"/>
    <property type="match status" value="1"/>
</dbReference>
<proteinExistence type="inferred from homology"/>
<dbReference type="SUPFAM" id="SSF53474">
    <property type="entry name" value="alpha/beta-Hydrolases"/>
    <property type="match status" value="1"/>
</dbReference>
<organism evidence="5 6">
    <name type="scientific">Coccomyxa subellipsoidea</name>
    <dbReference type="NCBI Taxonomy" id="248742"/>
    <lineage>
        <taxon>Eukaryota</taxon>
        <taxon>Viridiplantae</taxon>
        <taxon>Chlorophyta</taxon>
        <taxon>core chlorophytes</taxon>
        <taxon>Trebouxiophyceae</taxon>
        <taxon>Trebouxiophyceae incertae sedis</taxon>
        <taxon>Coccomyxaceae</taxon>
        <taxon>Coccomyxa</taxon>
    </lineage>
</organism>
<dbReference type="InterPro" id="IPR033140">
    <property type="entry name" value="Lipase_GDXG_put_SER_AS"/>
</dbReference>
<protein>
    <recommendedName>
        <fullName evidence="4">Alpha/beta hydrolase fold-3 domain-containing protein</fullName>
    </recommendedName>
</protein>